<feature type="region of interest" description="Disordered" evidence="1">
    <location>
        <begin position="252"/>
        <end position="274"/>
    </location>
</feature>
<dbReference type="InterPro" id="IPR019510">
    <property type="entry name" value="AKAP7-like_phosphoesterase"/>
</dbReference>
<keyword evidence="3" id="KW-0436">Ligase</keyword>
<feature type="domain" description="A-kinase anchor protein 7-like phosphoesterase" evidence="2">
    <location>
        <begin position="71"/>
        <end position="314"/>
    </location>
</feature>
<protein>
    <submittedName>
        <fullName evidence="3">AKAP7 2'5' RNA ligase-like domain-containing protein</fullName>
    </submittedName>
</protein>
<organism evidence="3 4">
    <name type="scientific">Dendryphion nanum</name>
    <dbReference type="NCBI Taxonomy" id="256645"/>
    <lineage>
        <taxon>Eukaryota</taxon>
        <taxon>Fungi</taxon>
        <taxon>Dikarya</taxon>
        <taxon>Ascomycota</taxon>
        <taxon>Pezizomycotina</taxon>
        <taxon>Dothideomycetes</taxon>
        <taxon>Pleosporomycetidae</taxon>
        <taxon>Pleosporales</taxon>
        <taxon>Torulaceae</taxon>
        <taxon>Dendryphion</taxon>
    </lineage>
</organism>
<evidence type="ECO:0000256" key="1">
    <source>
        <dbReference type="SAM" id="MobiDB-lite"/>
    </source>
</evidence>
<comment type="caution">
    <text evidence="3">The sequence shown here is derived from an EMBL/GenBank/DDBJ whole genome shotgun (WGS) entry which is preliminary data.</text>
</comment>
<feature type="region of interest" description="Disordered" evidence="1">
    <location>
        <begin position="1"/>
        <end position="66"/>
    </location>
</feature>
<dbReference type="PANTHER" id="PTHR13360">
    <property type="entry name" value="ACTIVATING SIGNAL COINTEGRATOR 1 COMPLEX SUBUNIT 1"/>
    <property type="match status" value="1"/>
</dbReference>
<feature type="compositionally biased region" description="Basic and acidic residues" evidence="1">
    <location>
        <begin position="15"/>
        <end position="24"/>
    </location>
</feature>
<dbReference type="Pfam" id="PF10469">
    <property type="entry name" value="AKAP7_NLS"/>
    <property type="match status" value="1"/>
</dbReference>
<proteinExistence type="predicted"/>
<dbReference type="GO" id="GO:0006355">
    <property type="term" value="P:regulation of DNA-templated transcription"/>
    <property type="evidence" value="ECO:0007669"/>
    <property type="project" value="TreeGrafter"/>
</dbReference>
<name>A0A9P9DAX2_9PLEO</name>
<dbReference type="AlphaFoldDB" id="A0A9P9DAX2"/>
<feature type="compositionally biased region" description="Polar residues" evidence="1">
    <location>
        <begin position="30"/>
        <end position="47"/>
    </location>
</feature>
<dbReference type="Proteomes" id="UP000700596">
    <property type="component" value="Unassembled WGS sequence"/>
</dbReference>
<dbReference type="GO" id="GO:0005634">
    <property type="term" value="C:nucleus"/>
    <property type="evidence" value="ECO:0007669"/>
    <property type="project" value="TreeGrafter"/>
</dbReference>
<evidence type="ECO:0000259" key="2">
    <source>
        <dbReference type="Pfam" id="PF10469"/>
    </source>
</evidence>
<reference evidence="3" key="1">
    <citation type="journal article" date="2021" name="Nat. Commun.">
        <title>Genetic determinants of endophytism in the Arabidopsis root mycobiome.</title>
        <authorList>
            <person name="Mesny F."/>
            <person name="Miyauchi S."/>
            <person name="Thiergart T."/>
            <person name="Pickel B."/>
            <person name="Atanasova L."/>
            <person name="Karlsson M."/>
            <person name="Huettel B."/>
            <person name="Barry K.W."/>
            <person name="Haridas S."/>
            <person name="Chen C."/>
            <person name="Bauer D."/>
            <person name="Andreopoulos W."/>
            <person name="Pangilinan J."/>
            <person name="LaButti K."/>
            <person name="Riley R."/>
            <person name="Lipzen A."/>
            <person name="Clum A."/>
            <person name="Drula E."/>
            <person name="Henrissat B."/>
            <person name="Kohler A."/>
            <person name="Grigoriev I.V."/>
            <person name="Martin F.M."/>
            <person name="Hacquard S."/>
        </authorList>
    </citation>
    <scope>NUCLEOTIDE SEQUENCE</scope>
    <source>
        <strain evidence="3">MPI-CAGE-CH-0243</strain>
    </source>
</reference>
<keyword evidence="4" id="KW-1185">Reference proteome</keyword>
<dbReference type="InterPro" id="IPR009210">
    <property type="entry name" value="ASCC1"/>
</dbReference>
<evidence type="ECO:0000313" key="3">
    <source>
        <dbReference type="EMBL" id="KAH7117030.1"/>
    </source>
</evidence>
<sequence length="335" mass="36364">MGKRKEKGTYNDFLDGEKLRDNAEIRTSLPGASSSATPITSMQQTTHWGRPQEAQDEGKTNKAATKKPPLTHFLCLPLVNPESKPQLRDALEGFVRDVEIGSGRPYGGLVPVKAVRPLGTLHLTLGVMSLSDEEAVNAGKCLQDLDLKSILRDASSTEMEVDSTKGKEEAVGGTEGIFTPLVINLQSLVPMHAPSKTSILYAEPRDPSARLYPFAEALRHHFTEKGFLVEDSRELKLHATIVNTIYAKPRGPKARGKAGNAAGGAGGRSEGHGPAAKSWMRFDASGLVEDYAEMVWAKDVGIDRVQICRMGAKKIVGDDGEVVDEKYEVVFEKVI</sequence>
<accession>A0A9P9DAX2</accession>
<dbReference type="EMBL" id="JAGMWT010000014">
    <property type="protein sequence ID" value="KAH7117030.1"/>
    <property type="molecule type" value="Genomic_DNA"/>
</dbReference>
<dbReference type="GO" id="GO:0006307">
    <property type="term" value="P:DNA alkylation repair"/>
    <property type="evidence" value="ECO:0007669"/>
    <property type="project" value="InterPro"/>
</dbReference>
<dbReference type="Gene3D" id="3.90.1140.10">
    <property type="entry name" value="Cyclic phosphodiesterase"/>
    <property type="match status" value="1"/>
</dbReference>
<evidence type="ECO:0000313" key="4">
    <source>
        <dbReference type="Proteomes" id="UP000700596"/>
    </source>
</evidence>
<dbReference type="PANTHER" id="PTHR13360:SF1">
    <property type="entry name" value="ACTIVATING SIGNAL COINTEGRATOR 1 COMPLEX SUBUNIT 1"/>
    <property type="match status" value="1"/>
</dbReference>
<dbReference type="GO" id="GO:0016874">
    <property type="term" value="F:ligase activity"/>
    <property type="evidence" value="ECO:0007669"/>
    <property type="project" value="UniProtKB-KW"/>
</dbReference>
<gene>
    <name evidence="3" type="ORF">B0J11DRAFT_443207</name>
</gene>
<dbReference type="OrthoDB" id="277832at2759"/>